<evidence type="ECO:0000256" key="2">
    <source>
        <dbReference type="ARBA" id="ARBA00006374"/>
    </source>
</evidence>
<evidence type="ECO:0000313" key="6">
    <source>
        <dbReference type="EMBL" id="CAH7688333.1"/>
    </source>
</evidence>
<organism evidence="6 7">
    <name type="scientific">Phakopsora pachyrhizi</name>
    <name type="common">Asian soybean rust disease fungus</name>
    <dbReference type="NCBI Taxonomy" id="170000"/>
    <lineage>
        <taxon>Eukaryota</taxon>
        <taxon>Fungi</taxon>
        <taxon>Dikarya</taxon>
        <taxon>Basidiomycota</taxon>
        <taxon>Pucciniomycotina</taxon>
        <taxon>Pucciniomycetes</taxon>
        <taxon>Pucciniales</taxon>
        <taxon>Phakopsoraceae</taxon>
        <taxon>Phakopsora</taxon>
    </lineage>
</organism>
<dbReference type="Proteomes" id="UP001153365">
    <property type="component" value="Unassembled WGS sequence"/>
</dbReference>
<evidence type="ECO:0000256" key="5">
    <source>
        <dbReference type="SAM" id="MobiDB-lite"/>
    </source>
</evidence>
<feature type="region of interest" description="Disordered" evidence="5">
    <location>
        <begin position="1"/>
        <end position="59"/>
    </location>
</feature>
<gene>
    <name evidence="6" type="ORF">PPACK8108_LOCUS23286</name>
</gene>
<dbReference type="PANTHER" id="PTHR13026:SF0">
    <property type="entry name" value="RIBOSOMAL RNA PROCESSING 1B"/>
    <property type="match status" value="1"/>
</dbReference>
<comment type="caution">
    <text evidence="6">The sequence shown here is derived from an EMBL/GenBank/DDBJ whole genome shotgun (WGS) entry which is preliminary data.</text>
</comment>
<evidence type="ECO:0000256" key="4">
    <source>
        <dbReference type="ARBA" id="ARBA00023242"/>
    </source>
</evidence>
<dbReference type="Pfam" id="PF05997">
    <property type="entry name" value="Nop52"/>
    <property type="match status" value="2"/>
</dbReference>
<evidence type="ECO:0000256" key="3">
    <source>
        <dbReference type="ARBA" id="ARBA00022552"/>
    </source>
</evidence>
<dbReference type="GO" id="GO:0005634">
    <property type="term" value="C:nucleus"/>
    <property type="evidence" value="ECO:0007669"/>
    <property type="project" value="UniProtKB-SubCell"/>
</dbReference>
<evidence type="ECO:0000256" key="1">
    <source>
        <dbReference type="ARBA" id="ARBA00004123"/>
    </source>
</evidence>
<feature type="compositionally biased region" description="Low complexity" evidence="5">
    <location>
        <begin position="45"/>
        <end position="56"/>
    </location>
</feature>
<accession>A0AAV0BPQ4</accession>
<proteinExistence type="inferred from homology"/>
<evidence type="ECO:0000313" key="7">
    <source>
        <dbReference type="Proteomes" id="UP001153365"/>
    </source>
</evidence>
<comment type="similarity">
    <text evidence="2">Belongs to the RRP1 family.</text>
</comment>
<keyword evidence="4" id="KW-0539">Nucleus</keyword>
<comment type="subcellular location">
    <subcellularLocation>
        <location evidence="1">Nucleus</location>
    </subcellularLocation>
</comment>
<keyword evidence="7" id="KW-1185">Reference proteome</keyword>
<name>A0AAV0BPQ4_PHAPC</name>
<dbReference type="PANTHER" id="PTHR13026">
    <property type="entry name" value="NNP-1 PROTEIN NOVEL NUCLEAR PROTEIN 1 NOP52"/>
    <property type="match status" value="1"/>
</dbReference>
<sequence>MATDNSTGTHVIQKRTNKRKGVKIDYHESQATSQKLQRNKRLKKSQPSSSCPQKASLKGDVPPLAKFLASNDKKTRDRAIDALNKFLSHSKSNQSIKVSNEELFSAENQTGADDLKFEEEISADDEDEDEDERLCGLELGKLYKGLFYCYWMSDKPIVQQELAQELSTLCLVVRPMKLSADRTDDRWRTKLLVTRSGLKFWNGFWEALNREWHGVDRHRIDKYLLLMRRFVGVGFRLLQRIGWRKQSIALWSQILKSTIFNVSDHKTCLSITYHYIDIFLEELNLVISLDPKASDKRFSILEILDPIFHALSNSQPGTATFLKLIEEILDPIFAMIDQFVNSYNTLTQSESQMNESLKNNIKPPKKAHQPSFNIFSSTSSETDHLKSLRVDLLSIIFKIGSDAQCLDSNRKKIYNYWISKGGKEVLDDDDDVDVDK</sequence>
<dbReference type="AlphaFoldDB" id="A0AAV0BPQ4"/>
<dbReference type="EMBL" id="CALTRL010005971">
    <property type="protein sequence ID" value="CAH7688333.1"/>
    <property type="molecule type" value="Genomic_DNA"/>
</dbReference>
<dbReference type="GO" id="GO:0030688">
    <property type="term" value="C:preribosome, small subunit precursor"/>
    <property type="evidence" value="ECO:0007669"/>
    <property type="project" value="InterPro"/>
</dbReference>
<feature type="compositionally biased region" description="Basic residues" evidence="5">
    <location>
        <begin position="12"/>
        <end position="21"/>
    </location>
</feature>
<protein>
    <submittedName>
        <fullName evidence="6">Nucleolar protein,Nop52-domain-containing protein</fullName>
    </submittedName>
</protein>
<dbReference type="GO" id="GO:0006364">
    <property type="term" value="P:rRNA processing"/>
    <property type="evidence" value="ECO:0007669"/>
    <property type="project" value="UniProtKB-KW"/>
</dbReference>
<dbReference type="InterPro" id="IPR010301">
    <property type="entry name" value="RRP1"/>
</dbReference>
<keyword evidence="3" id="KW-0698">rRNA processing</keyword>
<reference evidence="6" key="1">
    <citation type="submission" date="2022-06" db="EMBL/GenBank/DDBJ databases">
        <authorList>
            <consortium name="SYNGENTA / RWTH Aachen University"/>
        </authorList>
    </citation>
    <scope>NUCLEOTIDE SEQUENCE</scope>
</reference>
<feature type="compositionally biased region" description="Polar residues" evidence="5">
    <location>
        <begin position="1"/>
        <end position="10"/>
    </location>
</feature>